<keyword evidence="2" id="KW-1185">Reference proteome</keyword>
<dbReference type="EMBL" id="CM020619">
    <property type="protein sequence ID" value="KAK1865542.1"/>
    <property type="molecule type" value="Genomic_DNA"/>
</dbReference>
<evidence type="ECO:0000313" key="2">
    <source>
        <dbReference type="Proteomes" id="UP000798662"/>
    </source>
</evidence>
<organism evidence="1 2">
    <name type="scientific">Pyropia yezoensis</name>
    <name type="common">Susabi-nori</name>
    <name type="synonym">Porphyra yezoensis</name>
    <dbReference type="NCBI Taxonomy" id="2788"/>
    <lineage>
        <taxon>Eukaryota</taxon>
        <taxon>Rhodophyta</taxon>
        <taxon>Bangiophyceae</taxon>
        <taxon>Bangiales</taxon>
        <taxon>Bangiaceae</taxon>
        <taxon>Pyropia</taxon>
    </lineage>
</organism>
<evidence type="ECO:0000313" key="1">
    <source>
        <dbReference type="EMBL" id="KAK1865542.1"/>
    </source>
</evidence>
<proteinExistence type="predicted"/>
<sequence>MRQGPRRQHERPPRRWRRGPQRGRRGYGGARRRAIAAGGDGGGDGGGRVGPLHGGDGGEGPEGGRCHRSHCCPYHRARRRGCGRRGRAGGVVPLRLRGLRWWWSPPPRSRLAAVASTLKGPSHRLECCCGGSRPLARPPNKEPRSSPAPAAVAPPRVGHRHARGAAVGRRRYTCTATAAAATSALATSGRVDPWGRRRAAAALLTSSTPA</sequence>
<reference evidence="1" key="1">
    <citation type="submission" date="2019-11" db="EMBL/GenBank/DDBJ databases">
        <title>Nori genome reveals adaptations in red seaweeds to the harsh intertidal environment.</title>
        <authorList>
            <person name="Wang D."/>
            <person name="Mao Y."/>
        </authorList>
    </citation>
    <scope>NUCLEOTIDE SEQUENCE</scope>
    <source>
        <tissue evidence="1">Gametophyte</tissue>
    </source>
</reference>
<name>A0ACC3C6W9_PYRYE</name>
<comment type="caution">
    <text evidence="1">The sequence shown here is derived from an EMBL/GenBank/DDBJ whole genome shotgun (WGS) entry which is preliminary data.</text>
</comment>
<gene>
    <name evidence="1" type="ORF">I4F81_008072</name>
</gene>
<accession>A0ACC3C6W9</accession>
<protein>
    <submittedName>
        <fullName evidence="1">Uncharacterized protein</fullName>
    </submittedName>
</protein>
<dbReference type="Proteomes" id="UP000798662">
    <property type="component" value="Chromosome 2"/>
</dbReference>